<evidence type="ECO:0000256" key="2">
    <source>
        <dbReference type="ARBA" id="ARBA00022884"/>
    </source>
</evidence>
<evidence type="ECO:0000259" key="8">
    <source>
        <dbReference type="Pfam" id="PF14693"/>
    </source>
</evidence>
<comment type="subunit">
    <text evidence="5">Part of the 50S ribosomal subunit; part of the 5S rRNA/L5/L18/L25 subcomplex. Contacts the 5S rRNA. Binds to the 5S rRNA independently of L5 and L18.</text>
</comment>
<dbReference type="PANTHER" id="PTHR33284:SF1">
    <property type="entry name" value="RIBOSOMAL PROTEIN L25_GLN-TRNA SYNTHETASE, ANTI-CODON-BINDING DOMAIN-CONTAINING PROTEIN"/>
    <property type="match status" value="1"/>
</dbReference>
<dbReference type="GO" id="GO:0003735">
    <property type="term" value="F:structural constituent of ribosome"/>
    <property type="evidence" value="ECO:0007669"/>
    <property type="project" value="InterPro"/>
</dbReference>
<reference evidence="9" key="1">
    <citation type="submission" date="2020-12" db="EMBL/GenBank/DDBJ databases">
        <title>Bacterial taxonomy.</title>
        <authorList>
            <person name="Pan X."/>
        </authorList>
    </citation>
    <scope>NUCLEOTIDE SEQUENCE</scope>
    <source>
        <strain evidence="9">M0105</strain>
    </source>
</reference>
<evidence type="ECO:0000256" key="3">
    <source>
        <dbReference type="ARBA" id="ARBA00022980"/>
    </source>
</evidence>
<dbReference type="InterPro" id="IPR001021">
    <property type="entry name" value="Ribosomal_bL25_long"/>
</dbReference>
<dbReference type="NCBIfam" id="NF004612">
    <property type="entry name" value="PRK05943.1"/>
    <property type="match status" value="1"/>
</dbReference>
<sequence length="216" mass="23293">MAQTIVLDATARAGVGKGAARSTRREGMVPGVIYGGGDDPVTISMKHNELLKRLKAGKFLSTLIKLNVDGKEHTVICRAVQRDVVRDLPIHVDFLRLSERSRISLFIPVEFVNHDQAPGLRRGGVLTVVRPDVELKVRAGDIPDHLTVDLTGLDVGDVVKISNVALPEGATPTITDRDFVIANISAPSALVSEEDEEAEAETEAEVEAEAEGDEEE</sequence>
<comment type="function">
    <text evidence="5">This is one of the proteins that binds to the 5S RNA in the ribosome where it forms part of the central protuberance.</text>
</comment>
<comment type="caution">
    <text evidence="9">The sequence shown here is derived from an EMBL/GenBank/DDBJ whole genome shotgun (WGS) entry which is preliminary data.</text>
</comment>
<dbReference type="HAMAP" id="MF_01334">
    <property type="entry name" value="Ribosomal_bL25_CTC"/>
    <property type="match status" value="1"/>
</dbReference>
<dbReference type="InterPro" id="IPR020056">
    <property type="entry name" value="Rbsml_bL25/Gln-tRNA_synth_N"/>
</dbReference>
<dbReference type="EMBL" id="JAEHHL010000012">
    <property type="protein sequence ID" value="MBK0400930.1"/>
    <property type="molecule type" value="Genomic_DNA"/>
</dbReference>
<feature type="domain" description="Large ribosomal subunit protein bL25 beta" evidence="8">
    <location>
        <begin position="103"/>
        <end position="187"/>
    </location>
</feature>
<dbReference type="SUPFAM" id="SSF50715">
    <property type="entry name" value="Ribosomal protein L25-like"/>
    <property type="match status" value="1"/>
</dbReference>
<dbReference type="NCBIfam" id="NF004128">
    <property type="entry name" value="PRK05618.1-2"/>
    <property type="match status" value="1"/>
</dbReference>
<feature type="domain" description="Large ribosomal subunit protein bL25 L25" evidence="7">
    <location>
        <begin position="7"/>
        <end position="94"/>
    </location>
</feature>
<dbReference type="InterPro" id="IPR011035">
    <property type="entry name" value="Ribosomal_bL25/Gln-tRNA_synth"/>
</dbReference>
<evidence type="ECO:0000256" key="6">
    <source>
        <dbReference type="SAM" id="MobiDB-lite"/>
    </source>
</evidence>
<dbReference type="AlphaFoldDB" id="A0A8J7M9W6"/>
<dbReference type="Gene3D" id="2.170.120.20">
    <property type="entry name" value="Ribosomal protein L25, beta domain"/>
    <property type="match status" value="1"/>
</dbReference>
<dbReference type="InterPro" id="IPR029751">
    <property type="entry name" value="Ribosomal_L25_dom"/>
</dbReference>
<evidence type="ECO:0000313" key="10">
    <source>
        <dbReference type="Proteomes" id="UP000655420"/>
    </source>
</evidence>
<name>A0A8J7M9W6_9RHOB</name>
<dbReference type="GO" id="GO:0006412">
    <property type="term" value="P:translation"/>
    <property type="evidence" value="ECO:0007669"/>
    <property type="project" value="UniProtKB-UniRule"/>
</dbReference>
<dbReference type="NCBIfam" id="TIGR00731">
    <property type="entry name" value="bL25_bact_ctc"/>
    <property type="match status" value="1"/>
</dbReference>
<evidence type="ECO:0000256" key="4">
    <source>
        <dbReference type="ARBA" id="ARBA00023274"/>
    </source>
</evidence>
<feature type="compositionally biased region" description="Acidic residues" evidence="6">
    <location>
        <begin position="192"/>
        <end position="216"/>
    </location>
</feature>
<keyword evidence="10" id="KW-1185">Reference proteome</keyword>
<evidence type="ECO:0000256" key="1">
    <source>
        <dbReference type="ARBA" id="ARBA00022730"/>
    </source>
</evidence>
<evidence type="ECO:0000259" key="7">
    <source>
        <dbReference type="Pfam" id="PF01386"/>
    </source>
</evidence>
<dbReference type="Pfam" id="PF01386">
    <property type="entry name" value="Ribosomal_L25p"/>
    <property type="match status" value="1"/>
</dbReference>
<organism evidence="9 10">
    <name type="scientific">Thermohalobaculum xanthum</name>
    <dbReference type="NCBI Taxonomy" id="2753746"/>
    <lineage>
        <taxon>Bacteria</taxon>
        <taxon>Pseudomonadati</taxon>
        <taxon>Pseudomonadota</taxon>
        <taxon>Alphaproteobacteria</taxon>
        <taxon>Rhodobacterales</taxon>
        <taxon>Paracoccaceae</taxon>
        <taxon>Thermohalobaculum</taxon>
    </lineage>
</organism>
<keyword evidence="2 5" id="KW-0694">RNA-binding</keyword>
<dbReference type="Proteomes" id="UP000655420">
    <property type="component" value="Unassembled WGS sequence"/>
</dbReference>
<gene>
    <name evidence="5" type="primary">rplY</name>
    <name evidence="5" type="synonym">ctc</name>
    <name evidence="9" type="ORF">H0I76_17160</name>
</gene>
<evidence type="ECO:0000313" key="9">
    <source>
        <dbReference type="EMBL" id="MBK0400930.1"/>
    </source>
</evidence>
<dbReference type="CDD" id="cd00495">
    <property type="entry name" value="Ribosomal_L25_TL5_CTC"/>
    <property type="match status" value="1"/>
</dbReference>
<comment type="similarity">
    <text evidence="5">Belongs to the bacterial ribosomal protein bL25 family. CTC subfamily.</text>
</comment>
<protein>
    <recommendedName>
        <fullName evidence="5">Large ribosomal subunit protein bL25</fullName>
    </recommendedName>
    <alternativeName>
        <fullName evidence="5">General stress protein CTC</fullName>
    </alternativeName>
</protein>
<dbReference type="PANTHER" id="PTHR33284">
    <property type="entry name" value="RIBOSOMAL PROTEIN L25/GLN-TRNA SYNTHETASE, ANTI-CODON-BINDING DOMAIN-CONTAINING PROTEIN"/>
    <property type="match status" value="1"/>
</dbReference>
<keyword evidence="3 5" id="KW-0689">Ribosomal protein</keyword>
<evidence type="ECO:0000256" key="5">
    <source>
        <dbReference type="HAMAP-Rule" id="MF_01334"/>
    </source>
</evidence>
<keyword evidence="1 5" id="KW-0699">rRNA-binding</keyword>
<dbReference type="GO" id="GO:0022625">
    <property type="term" value="C:cytosolic large ribosomal subunit"/>
    <property type="evidence" value="ECO:0007669"/>
    <property type="project" value="TreeGrafter"/>
</dbReference>
<dbReference type="InterPro" id="IPR037121">
    <property type="entry name" value="Ribosomal_bL25_C"/>
</dbReference>
<dbReference type="Pfam" id="PF14693">
    <property type="entry name" value="Ribosomal_TL5_C"/>
    <property type="match status" value="1"/>
</dbReference>
<accession>A0A8J7M9W6</accession>
<feature type="region of interest" description="Disordered" evidence="6">
    <location>
        <begin position="190"/>
        <end position="216"/>
    </location>
</feature>
<dbReference type="InterPro" id="IPR020930">
    <property type="entry name" value="Ribosomal_uL5_bac-type"/>
</dbReference>
<dbReference type="InterPro" id="IPR020057">
    <property type="entry name" value="Ribosomal_bL25_b-dom"/>
</dbReference>
<proteinExistence type="inferred from homology"/>
<keyword evidence="4 5" id="KW-0687">Ribonucleoprotein</keyword>
<dbReference type="Gene3D" id="2.40.240.10">
    <property type="entry name" value="Ribosomal Protein L25, Chain P"/>
    <property type="match status" value="1"/>
</dbReference>
<dbReference type="GO" id="GO:0008097">
    <property type="term" value="F:5S rRNA binding"/>
    <property type="evidence" value="ECO:0007669"/>
    <property type="project" value="InterPro"/>
</dbReference>